<sequence>MANQIVRKLTTKTAAAAAIGALALSGVGTAGAQDLSSVPSVANLTVTDYVDTDRLGELNATVLGGASGKAAEQRASQSSVVTTLPADAQPLPKSQAQRAVTGLLEAKQSQAMTVELRADGTLTYSDGCNSGNGLYTIDDAGALRVSDLSETRVMCDSATMNNAAALKSVLQSAPAVYQVNGGVALGSQAKAIEFTKVAAQ</sequence>
<gene>
    <name evidence="3" type="ORF">CIG21_08730</name>
</gene>
<dbReference type="Gene3D" id="2.40.128.270">
    <property type="match status" value="1"/>
</dbReference>
<evidence type="ECO:0000259" key="2">
    <source>
        <dbReference type="Pfam" id="PF03724"/>
    </source>
</evidence>
<dbReference type="EMBL" id="NQMQ01000018">
    <property type="protein sequence ID" value="PAJ69171.1"/>
    <property type="molecule type" value="Genomic_DNA"/>
</dbReference>
<dbReference type="InterPro" id="IPR005184">
    <property type="entry name" value="DUF306_Meta_HslJ"/>
</dbReference>
<dbReference type="AlphaFoldDB" id="A0A269PBW8"/>
<name>A0A269PBW8_9CORY</name>
<accession>A0A269PBW8</accession>
<feature type="chain" id="PRO_5012695767" description="DUF306 domain-containing protein" evidence="1">
    <location>
        <begin position="33"/>
        <end position="200"/>
    </location>
</feature>
<protein>
    <recommendedName>
        <fullName evidence="2">DUF306 domain-containing protein</fullName>
    </recommendedName>
</protein>
<dbReference type="Pfam" id="PF03724">
    <property type="entry name" value="META"/>
    <property type="match status" value="1"/>
</dbReference>
<dbReference type="RefSeq" id="WP_095278175.1">
    <property type="nucleotide sequence ID" value="NZ_CP047655.1"/>
</dbReference>
<reference evidence="3 4" key="1">
    <citation type="submission" date="2017-08" db="EMBL/GenBank/DDBJ databases">
        <authorList>
            <person name="de Groot N.N."/>
        </authorList>
    </citation>
    <scope>NUCLEOTIDE SEQUENCE [LARGE SCALE GENOMIC DNA]</scope>
    <source>
        <strain evidence="3 4">NBT06-6</strain>
    </source>
</reference>
<organism evidence="3 4">
    <name type="scientific">Corynebacterium hadale</name>
    <dbReference type="NCBI Taxonomy" id="2026255"/>
    <lineage>
        <taxon>Bacteria</taxon>
        <taxon>Bacillati</taxon>
        <taxon>Actinomycetota</taxon>
        <taxon>Actinomycetes</taxon>
        <taxon>Mycobacteriales</taxon>
        <taxon>Corynebacteriaceae</taxon>
        <taxon>Corynebacterium</taxon>
    </lineage>
</organism>
<evidence type="ECO:0000256" key="1">
    <source>
        <dbReference type="SAM" id="SignalP"/>
    </source>
</evidence>
<dbReference type="Proteomes" id="UP000215771">
    <property type="component" value="Unassembled WGS sequence"/>
</dbReference>
<keyword evidence="1" id="KW-0732">Signal</keyword>
<evidence type="ECO:0000313" key="4">
    <source>
        <dbReference type="Proteomes" id="UP000215771"/>
    </source>
</evidence>
<dbReference type="InterPro" id="IPR038670">
    <property type="entry name" value="HslJ-like_sf"/>
</dbReference>
<feature type="domain" description="DUF306" evidence="2">
    <location>
        <begin position="106"/>
        <end position="177"/>
    </location>
</feature>
<evidence type="ECO:0000313" key="3">
    <source>
        <dbReference type="EMBL" id="PAJ69171.1"/>
    </source>
</evidence>
<proteinExistence type="predicted"/>
<comment type="caution">
    <text evidence="3">The sequence shown here is derived from an EMBL/GenBank/DDBJ whole genome shotgun (WGS) entry which is preliminary data.</text>
</comment>
<feature type="signal peptide" evidence="1">
    <location>
        <begin position="1"/>
        <end position="32"/>
    </location>
</feature>